<dbReference type="OrthoDB" id="1100567at2"/>
<dbReference type="RefSeq" id="WP_073356423.1">
    <property type="nucleotide sequence ID" value="NZ_FQUZ01000021.1"/>
</dbReference>
<gene>
    <name evidence="5" type="ORF">SAMN02745117_01860</name>
</gene>
<keyword evidence="6" id="KW-1185">Reference proteome</keyword>
<dbReference type="PANTHER" id="PTHR30273">
    <property type="entry name" value="PERIPLASMIC SIGNAL SENSOR AND SIGMA FACTOR ACTIVATOR FECR-RELATED"/>
    <property type="match status" value="1"/>
</dbReference>
<feature type="domain" description="FecR protein" evidence="3">
    <location>
        <begin position="178"/>
        <end position="276"/>
    </location>
</feature>
<dbReference type="Gene3D" id="2.60.120.1440">
    <property type="match status" value="1"/>
</dbReference>
<dbReference type="InterPro" id="IPR032623">
    <property type="entry name" value="FecR_N"/>
</dbReference>
<dbReference type="EMBL" id="FQUZ01000021">
    <property type="protein sequence ID" value="SHF39713.1"/>
    <property type="molecule type" value="Genomic_DNA"/>
</dbReference>
<keyword evidence="2" id="KW-0472">Membrane</keyword>
<dbReference type="Pfam" id="PF04773">
    <property type="entry name" value="FecR"/>
    <property type="match status" value="1"/>
</dbReference>
<evidence type="ECO:0000313" key="6">
    <source>
        <dbReference type="Proteomes" id="UP000184327"/>
    </source>
</evidence>
<organism evidence="5 6">
    <name type="scientific">Lampropedia hyalina DSM 16112</name>
    <dbReference type="NCBI Taxonomy" id="1122156"/>
    <lineage>
        <taxon>Bacteria</taxon>
        <taxon>Pseudomonadati</taxon>
        <taxon>Pseudomonadota</taxon>
        <taxon>Betaproteobacteria</taxon>
        <taxon>Burkholderiales</taxon>
        <taxon>Comamonadaceae</taxon>
        <taxon>Lampropedia</taxon>
    </lineage>
</organism>
<keyword evidence="2" id="KW-0812">Transmembrane</keyword>
<dbReference type="STRING" id="1122156.SAMN02745117_01860"/>
<name>A0A1M5BB21_9BURK</name>
<feature type="region of interest" description="Disordered" evidence="1">
    <location>
        <begin position="1"/>
        <end position="22"/>
    </location>
</feature>
<evidence type="ECO:0000313" key="5">
    <source>
        <dbReference type="EMBL" id="SHF39713.1"/>
    </source>
</evidence>
<feature type="region of interest" description="Disordered" evidence="1">
    <location>
        <begin position="92"/>
        <end position="130"/>
    </location>
</feature>
<dbReference type="InterPro" id="IPR006860">
    <property type="entry name" value="FecR"/>
</dbReference>
<evidence type="ECO:0000256" key="2">
    <source>
        <dbReference type="SAM" id="Phobius"/>
    </source>
</evidence>
<keyword evidence="2" id="KW-1133">Transmembrane helix</keyword>
<dbReference type="GO" id="GO:0016989">
    <property type="term" value="F:sigma factor antagonist activity"/>
    <property type="evidence" value="ECO:0007669"/>
    <property type="project" value="TreeGrafter"/>
</dbReference>
<accession>A0A1M5BB21</accession>
<reference evidence="5 6" key="1">
    <citation type="submission" date="2016-11" db="EMBL/GenBank/DDBJ databases">
        <authorList>
            <person name="Jaros S."/>
            <person name="Januszkiewicz K."/>
            <person name="Wedrychowicz H."/>
        </authorList>
    </citation>
    <scope>NUCLEOTIDE SEQUENCE [LARGE SCALE GENOMIC DNA]</scope>
    <source>
        <strain evidence="5 6">DSM 16112</strain>
    </source>
</reference>
<dbReference type="Pfam" id="PF16220">
    <property type="entry name" value="DUF4880"/>
    <property type="match status" value="1"/>
</dbReference>
<dbReference type="PANTHER" id="PTHR30273:SF2">
    <property type="entry name" value="PROTEIN FECR"/>
    <property type="match status" value="1"/>
</dbReference>
<proteinExistence type="predicted"/>
<dbReference type="Proteomes" id="UP000184327">
    <property type="component" value="Unassembled WGS sequence"/>
</dbReference>
<dbReference type="InterPro" id="IPR012373">
    <property type="entry name" value="Ferrdict_sens_TM"/>
</dbReference>
<feature type="domain" description="FecR N-terminal" evidence="4">
    <location>
        <begin position="33"/>
        <end position="72"/>
    </location>
</feature>
<evidence type="ECO:0000259" key="3">
    <source>
        <dbReference type="Pfam" id="PF04773"/>
    </source>
</evidence>
<protein>
    <submittedName>
        <fullName evidence="5">FecR family protein</fullName>
    </submittedName>
</protein>
<feature type="transmembrane region" description="Helical" evidence="2">
    <location>
        <begin position="140"/>
        <end position="164"/>
    </location>
</feature>
<sequence>MRHVPAASSCPASSGDDEGLADFLAGQDPVEVAAAHWLVRRQEGLNAQEQAEYQHWLQQDEKHAQAIAELEEVWGDMDALPDDDVQALQSGLPQREERQPCGLPPEPQNLPTPDQRPVTADIGRPSSRTPPPRIRWLETLVLLIPRLAVLLFMVTMLGAGWLGWESWQRKPTFVQAFQTERGQQRKIDLPDGSRLWLDAASRAEVALYRQRREVVLPQGQALFSVQASTTQPFHVLAGPLRITVVGTQFSVRNDLVTAADGSTTGSVSVVVEQGHVHVARLDEKAKNATWPLELGAGHAITTDAQGQITRQSTTATDAAPWRQGRVVFDGATLAQALAEFERYGNTHLVIRDPQVAALRIHGSYSLHGLPSFASALPQVLPVRLIRGADGKTEIVMRR</sequence>
<evidence type="ECO:0000256" key="1">
    <source>
        <dbReference type="SAM" id="MobiDB-lite"/>
    </source>
</evidence>
<dbReference type="AlphaFoldDB" id="A0A1M5BB21"/>
<evidence type="ECO:0000259" key="4">
    <source>
        <dbReference type="Pfam" id="PF16220"/>
    </source>
</evidence>